<keyword evidence="2" id="KW-1185">Reference proteome</keyword>
<sequence>MKKWIIIIILLALFVAYFFGPSAPSNEKVESLADGEPEISGAIENTSKNKNKEPVEDKVNLAEVALTMDKPRDFEQECLVKMTAIAISQADVFDNLDSYSESLRDTGDIQAQLSYALMHINYPAVYGTETTIVEREDILNELYQLWRADQNDKAAYAYLFQQCMVEQAEYCSDTFLSQYSTVDAENAYYDHLLFNQAIAKQDGITAQYYLAQASNKARYDLYFYKHARIINQTLNSRLNLNKGLAFAPAINATTKNLPAYNPLIDYCIKNESLSPVDLEHCGQLGQLMAEKSHELLSQSIGYELEESYYKKTGKTGLEKVAIQRRSSKAVNHLFSTVPVFTMAVVDEDIADLWFQTGAEEGETAAMIKIAVKVTELADNPDYRPCGS</sequence>
<accession>A0A1I0HFS3</accession>
<evidence type="ECO:0000313" key="1">
    <source>
        <dbReference type="EMBL" id="SET82698.1"/>
    </source>
</evidence>
<name>A0A1I0HFS3_THASX</name>
<dbReference type="EMBL" id="FOHK01000016">
    <property type="protein sequence ID" value="SET82698.1"/>
    <property type="molecule type" value="Genomic_DNA"/>
</dbReference>
<dbReference type="RefSeq" id="WP_093331782.1">
    <property type="nucleotide sequence ID" value="NZ_AP027363.1"/>
</dbReference>
<dbReference type="AlphaFoldDB" id="A0A1I0HFS3"/>
<organism evidence="1 2">
    <name type="scientific">Thalassotalea agarivorans</name>
    <name type="common">Thalassomonas agarivorans</name>
    <dbReference type="NCBI Taxonomy" id="349064"/>
    <lineage>
        <taxon>Bacteria</taxon>
        <taxon>Pseudomonadati</taxon>
        <taxon>Pseudomonadota</taxon>
        <taxon>Gammaproteobacteria</taxon>
        <taxon>Alteromonadales</taxon>
        <taxon>Colwelliaceae</taxon>
        <taxon>Thalassotalea</taxon>
    </lineage>
</organism>
<evidence type="ECO:0000313" key="2">
    <source>
        <dbReference type="Proteomes" id="UP000199308"/>
    </source>
</evidence>
<protein>
    <submittedName>
        <fullName evidence="1">Uncharacterized protein</fullName>
    </submittedName>
</protein>
<gene>
    <name evidence="1" type="ORF">SAMN05660429_02789</name>
</gene>
<dbReference type="OrthoDB" id="6228161at2"/>
<dbReference type="Proteomes" id="UP000199308">
    <property type="component" value="Unassembled WGS sequence"/>
</dbReference>
<proteinExistence type="predicted"/>
<dbReference type="STRING" id="349064.SAMN05660429_02789"/>
<reference evidence="1 2" key="1">
    <citation type="submission" date="2016-10" db="EMBL/GenBank/DDBJ databases">
        <authorList>
            <person name="de Groot N.N."/>
        </authorList>
    </citation>
    <scope>NUCLEOTIDE SEQUENCE [LARGE SCALE GENOMIC DNA]</scope>
    <source>
        <strain evidence="1 2">DSM 19706</strain>
    </source>
</reference>